<dbReference type="EMBL" id="JAGPXD010000003">
    <property type="protein sequence ID" value="KAH7363013.1"/>
    <property type="molecule type" value="Genomic_DNA"/>
</dbReference>
<reference evidence="3" key="1">
    <citation type="journal article" date="2021" name="Nat. Commun.">
        <title>Genetic determinants of endophytism in the Arabidopsis root mycobiome.</title>
        <authorList>
            <person name="Mesny F."/>
            <person name="Miyauchi S."/>
            <person name="Thiergart T."/>
            <person name="Pickel B."/>
            <person name="Atanasova L."/>
            <person name="Karlsson M."/>
            <person name="Huettel B."/>
            <person name="Barry K.W."/>
            <person name="Haridas S."/>
            <person name="Chen C."/>
            <person name="Bauer D."/>
            <person name="Andreopoulos W."/>
            <person name="Pangilinan J."/>
            <person name="LaButti K."/>
            <person name="Riley R."/>
            <person name="Lipzen A."/>
            <person name="Clum A."/>
            <person name="Drula E."/>
            <person name="Henrissat B."/>
            <person name="Kohler A."/>
            <person name="Grigoriev I.V."/>
            <person name="Martin F.M."/>
            <person name="Hacquard S."/>
        </authorList>
    </citation>
    <scope>NUCLEOTIDE SEQUENCE</scope>
    <source>
        <strain evidence="3">MPI-CAGE-AT-0016</strain>
    </source>
</reference>
<protein>
    <recommendedName>
        <fullName evidence="5">Hydro-lyase</fullName>
    </recommendedName>
</protein>
<evidence type="ECO:0008006" key="5">
    <source>
        <dbReference type="Google" id="ProtNLM"/>
    </source>
</evidence>
<dbReference type="GO" id="GO:0047820">
    <property type="term" value="F:D-glutamate cyclase activity"/>
    <property type="evidence" value="ECO:0007669"/>
    <property type="project" value="TreeGrafter"/>
</dbReference>
<proteinExistence type="inferred from homology"/>
<dbReference type="PANTHER" id="PTHR32022:SF10">
    <property type="entry name" value="D-GLUTAMATE CYCLASE, MITOCHONDRIAL"/>
    <property type="match status" value="1"/>
</dbReference>
<accession>A0A8K0X518</accession>
<keyword evidence="4" id="KW-1185">Reference proteome</keyword>
<dbReference type="FunFam" id="3.30.2040.10:FF:000001">
    <property type="entry name" value="D-glutamate cyclase, mitochondrial"/>
    <property type="match status" value="1"/>
</dbReference>
<comment type="similarity">
    <text evidence="1">Belongs to the D-glutamate cyclase family.</text>
</comment>
<keyword evidence="2" id="KW-0456">Lyase</keyword>
<sequence length="364" mass="39266">MSSPGISAATDIRTILPPVLITQESLRFLQAHSLLNLSQVSHCLRSDSRAPWTPTMSTTTTTTISPPVATQLTLIPETKIRTGLQARLAARANAHTKSTSGLAPSFLQANLIVLPSRYAADFRDLCARNPVPCPLLADSASPGDFANLRSHLPRVPEGTAIASSLDLRTDCPRFNIYNNSTLTGAGVPDIAAQWTEDHVGFLIGCSYSFETALVAAGLPPRHLVLDRNVPMYRSSIPLNPAGVFTGGTYVVSMRPYRRDDVDKIRAITRRFLPTHGECVAWGWEALARLGIADIDSPQWGDAPLTMDGRPLGSVWGDEDNVPVFWGCGVTPQEAVMRAGLEGVIMGHAPGHMLVLDCTEDQVLP</sequence>
<evidence type="ECO:0000313" key="4">
    <source>
        <dbReference type="Proteomes" id="UP000813385"/>
    </source>
</evidence>
<dbReference type="SUPFAM" id="SSF160920">
    <property type="entry name" value="PSTPO5379-like"/>
    <property type="match status" value="1"/>
</dbReference>
<comment type="caution">
    <text evidence="3">The sequence shown here is derived from an EMBL/GenBank/DDBJ whole genome shotgun (WGS) entry which is preliminary data.</text>
</comment>
<dbReference type="AlphaFoldDB" id="A0A8K0X518"/>
<evidence type="ECO:0000256" key="1">
    <source>
        <dbReference type="ARBA" id="ARBA00007896"/>
    </source>
</evidence>
<dbReference type="Gene3D" id="3.30.2040.10">
    <property type="entry name" value="PSTPO5379-like domain"/>
    <property type="match status" value="1"/>
</dbReference>
<organism evidence="3 4">
    <name type="scientific">Plectosphaerella cucumerina</name>
    <dbReference type="NCBI Taxonomy" id="40658"/>
    <lineage>
        <taxon>Eukaryota</taxon>
        <taxon>Fungi</taxon>
        <taxon>Dikarya</taxon>
        <taxon>Ascomycota</taxon>
        <taxon>Pezizomycotina</taxon>
        <taxon>Sordariomycetes</taxon>
        <taxon>Hypocreomycetidae</taxon>
        <taxon>Glomerellales</taxon>
        <taxon>Plectosphaerellaceae</taxon>
        <taxon>Plectosphaerella</taxon>
    </lineage>
</organism>
<dbReference type="Proteomes" id="UP000813385">
    <property type="component" value="Unassembled WGS sequence"/>
</dbReference>
<dbReference type="OrthoDB" id="10262538at2759"/>
<dbReference type="InterPro" id="IPR009906">
    <property type="entry name" value="D-Glu_cyclase"/>
</dbReference>
<dbReference type="Pfam" id="PF07286">
    <property type="entry name" value="D-Glu_cyclase"/>
    <property type="match status" value="1"/>
</dbReference>
<dbReference type="GO" id="GO:0006536">
    <property type="term" value="P:glutamate metabolic process"/>
    <property type="evidence" value="ECO:0007669"/>
    <property type="project" value="TreeGrafter"/>
</dbReference>
<dbReference type="PANTHER" id="PTHR32022">
    <property type="entry name" value="D-GLUTAMATE CYCLASE, MITOCHONDRIAL"/>
    <property type="match status" value="1"/>
</dbReference>
<name>A0A8K0X518_9PEZI</name>
<evidence type="ECO:0000256" key="2">
    <source>
        <dbReference type="ARBA" id="ARBA00023239"/>
    </source>
</evidence>
<dbReference type="InterPro" id="IPR038021">
    <property type="entry name" value="Putative_hydro-lyase"/>
</dbReference>
<gene>
    <name evidence="3" type="ORF">B0T11DRAFT_281914</name>
</gene>
<dbReference type="Gene3D" id="3.40.1640.10">
    <property type="entry name" value="PSTPO5379-like"/>
    <property type="match status" value="1"/>
</dbReference>
<evidence type="ECO:0000313" key="3">
    <source>
        <dbReference type="EMBL" id="KAH7363013.1"/>
    </source>
</evidence>